<dbReference type="NCBIfam" id="TIGR02506">
    <property type="entry name" value="NrdE_NrdA"/>
    <property type="match status" value="1"/>
</dbReference>
<evidence type="ECO:0000256" key="11">
    <source>
        <dbReference type="RuleBase" id="RU003410"/>
    </source>
</evidence>
<protein>
    <recommendedName>
        <fullName evidence="2 11">Ribonucleoside-diphosphate reductase</fullName>
        <ecNumber evidence="2 11">1.17.4.1</ecNumber>
    </recommendedName>
</protein>
<dbReference type="InterPro" id="IPR008926">
    <property type="entry name" value="RNR_R1-su_N"/>
</dbReference>
<dbReference type="Gene3D" id="1.10.1650.20">
    <property type="match status" value="1"/>
</dbReference>
<dbReference type="Pfam" id="PF02867">
    <property type="entry name" value="Ribonuc_red_lgC"/>
    <property type="match status" value="1"/>
</dbReference>
<comment type="catalytic activity">
    <reaction evidence="9 11">
        <text>a 2'-deoxyribonucleoside 5'-diphosphate + [thioredoxin]-disulfide + H2O = a ribonucleoside 5'-diphosphate + [thioredoxin]-dithiol</text>
        <dbReference type="Rhea" id="RHEA:23252"/>
        <dbReference type="Rhea" id="RHEA-COMP:10698"/>
        <dbReference type="Rhea" id="RHEA-COMP:10700"/>
        <dbReference type="ChEBI" id="CHEBI:15377"/>
        <dbReference type="ChEBI" id="CHEBI:29950"/>
        <dbReference type="ChEBI" id="CHEBI:50058"/>
        <dbReference type="ChEBI" id="CHEBI:57930"/>
        <dbReference type="ChEBI" id="CHEBI:73316"/>
        <dbReference type="EC" id="1.17.4.1"/>
    </reaction>
</comment>
<dbReference type="GO" id="GO:0009263">
    <property type="term" value="P:deoxyribonucleotide biosynthetic process"/>
    <property type="evidence" value="ECO:0007669"/>
    <property type="project" value="UniProtKB-KW"/>
</dbReference>
<dbReference type="PROSITE" id="PS51161">
    <property type="entry name" value="ATP_CONE"/>
    <property type="match status" value="1"/>
</dbReference>
<evidence type="ECO:0000256" key="6">
    <source>
        <dbReference type="ARBA" id="ARBA00023002"/>
    </source>
</evidence>
<dbReference type="PROSITE" id="PS00089">
    <property type="entry name" value="RIBORED_LARGE"/>
    <property type="match status" value="1"/>
</dbReference>
<evidence type="ECO:0000313" key="14">
    <source>
        <dbReference type="EMBL" id="AUV63363.1"/>
    </source>
</evidence>
<keyword evidence="7 11" id="KW-0215">Deoxyribonucleotide synthesis</keyword>
<dbReference type="UniPathway" id="UPA00326"/>
<feature type="domain" description="ATP-cone" evidence="13">
    <location>
        <begin position="4"/>
        <end position="93"/>
    </location>
</feature>
<feature type="region of interest" description="Disordered" evidence="12">
    <location>
        <begin position="702"/>
        <end position="724"/>
    </location>
</feature>
<dbReference type="GO" id="GO:0005524">
    <property type="term" value="F:ATP binding"/>
    <property type="evidence" value="ECO:0007669"/>
    <property type="project" value="UniProtKB-UniRule"/>
</dbReference>
<evidence type="ECO:0000256" key="10">
    <source>
        <dbReference type="PROSITE-ProRule" id="PRU00492"/>
    </source>
</evidence>
<evidence type="ECO:0000256" key="2">
    <source>
        <dbReference type="ARBA" id="ARBA00012274"/>
    </source>
</evidence>
<reference evidence="14 15" key="1">
    <citation type="submission" date="2017-06" db="EMBL/GenBank/DDBJ databases">
        <title>The isolation and characterization of 16 novel Shigella-infecting phages from the environment.</title>
        <authorList>
            <person name="Doore S.M."/>
            <person name="Schrad J.R."/>
            <person name="Dover J.A."/>
            <person name="Parent K.N."/>
        </authorList>
    </citation>
    <scope>NUCLEOTIDE SEQUENCE [LARGE SCALE GENOMIC DNA]</scope>
</reference>
<dbReference type="PANTHER" id="PTHR11573">
    <property type="entry name" value="RIBONUCLEOSIDE-DIPHOSPHATE REDUCTASE LARGE CHAIN"/>
    <property type="match status" value="1"/>
</dbReference>
<keyword evidence="6 11" id="KW-0560">Oxidoreductase</keyword>
<evidence type="ECO:0000256" key="8">
    <source>
        <dbReference type="ARBA" id="ARBA00023157"/>
    </source>
</evidence>
<evidence type="ECO:0000313" key="15">
    <source>
        <dbReference type="Proteomes" id="UP000240361"/>
    </source>
</evidence>
<evidence type="ECO:0000259" key="13">
    <source>
        <dbReference type="PROSITE" id="PS51161"/>
    </source>
</evidence>
<dbReference type="Pfam" id="PF00317">
    <property type="entry name" value="Ribonuc_red_lgN"/>
    <property type="match status" value="1"/>
</dbReference>
<gene>
    <name evidence="14" type="ORF">Sf25_gp83</name>
</gene>
<dbReference type="GO" id="GO:0004748">
    <property type="term" value="F:ribonucleoside-diphosphate reductase activity, thioredoxin disulfide as acceptor"/>
    <property type="evidence" value="ECO:0007669"/>
    <property type="project" value="UniProtKB-EC"/>
</dbReference>
<dbReference type="InterPro" id="IPR039718">
    <property type="entry name" value="Rrm1"/>
</dbReference>
<dbReference type="InterPro" id="IPR000788">
    <property type="entry name" value="RNR_lg_C"/>
</dbReference>
<sequence>MQLINVIKSSGVSQSFDPQKIIKVLSWAAEGTSVDPYELYENIKSYLRDGMTTDDIQTIVIKAAANSISVEEPDYQYVAARCLMFALRKHVYGQYEPRSFIDHISYCVNEGKYDPELLSKYSAEEITFLESKIKHERDMEFTYSGAMQLKEKYLVKDKTTGQIYETPQFAFMTIGMALHQDEPVDRLKHVIRFYEAVSTRQISLPTPIMAGCRTPTRQFSSCVVIEAGDSLKSINKASASIVEYISKRAGIGINVGMIRAEGSKIGTGEVRHTGVIPFWKHFQTAVKSCSQGGIRGGAATAYYPIWHLEVENLLVLKNNKGVEENRIRHMDYGIGINVGMIRAEGSKIGTGEVRHTGVIPFWKHFQTAVKSCSQGGIRGGAATAYYPIWHLEVENLLVLKNNKGVEENRIRHMDYGVQLNDLMMERFGKNDYITLFSPHEMGGELYYSYFKDQDRFRELYEAAEKDPNIRKKRIKARELFELLMTERSGTARIYVQFIDNTNNYTPFIREKAPIRQSNLCCEIAIPTNDVNSPDAEIGLCTLSAFVLDNFDWQDQDKINELAEVQVRALDNLLDYQGYPVPEAEKAKKRRNLGVGVTNYAAWLASNFASYEDANDLTHELFERLQYGLIKASIKLAKEKGPCEYYSDTRWSRGELPIDWYNKKIDQIAAPKYVCDWSSLREDLKLFGIRNSTLSALMPCESSSQVSNSTNGIEPPRGPVSVKESKEGSFNQVVPNIEHNIDLYDYTWKLAKKGNKPYLTQVAIMLKWVCQSASANTYYDPQIFPKGKVPMSIMIDDLLYFWYFGGKNFYYHNTRDGSGTDDYEIETPKAEDCSSCKL</sequence>
<comment type="similarity">
    <text evidence="1 11">Belongs to the ribonucleoside diphosphate reductase large chain family.</text>
</comment>
<keyword evidence="4 10" id="KW-0547">Nucleotide-binding</keyword>
<dbReference type="Gene3D" id="3.20.70.20">
    <property type="match status" value="2"/>
</dbReference>
<dbReference type="EC" id="1.17.4.1" evidence="2 11"/>
<evidence type="ECO:0000256" key="7">
    <source>
        <dbReference type="ARBA" id="ARBA00023116"/>
    </source>
</evidence>
<dbReference type="Proteomes" id="UP000240361">
    <property type="component" value="Segment"/>
</dbReference>
<keyword evidence="3" id="KW-0021">Allosteric enzyme</keyword>
<evidence type="ECO:0000256" key="4">
    <source>
        <dbReference type="ARBA" id="ARBA00022741"/>
    </source>
</evidence>
<proteinExistence type="inferred from homology"/>
<evidence type="ECO:0000256" key="9">
    <source>
        <dbReference type="ARBA" id="ARBA00047754"/>
    </source>
</evidence>
<evidence type="ECO:0000256" key="1">
    <source>
        <dbReference type="ARBA" id="ARBA00010406"/>
    </source>
</evidence>
<evidence type="ECO:0000256" key="3">
    <source>
        <dbReference type="ARBA" id="ARBA00022533"/>
    </source>
</evidence>
<feature type="compositionally biased region" description="Polar residues" evidence="12">
    <location>
        <begin position="702"/>
        <end position="711"/>
    </location>
</feature>
<dbReference type="SUPFAM" id="SSF51998">
    <property type="entry name" value="PFL-like glycyl radical enzymes"/>
    <property type="match status" value="2"/>
</dbReference>
<dbReference type="FunFam" id="1.10.1650.20:FF:000001">
    <property type="entry name" value="Ribonucleoside-diphosphate reductase"/>
    <property type="match status" value="1"/>
</dbReference>
<organism evidence="14 15">
    <name type="scientific">Shigella phage Sf25</name>
    <dbReference type="NCBI Taxonomy" id="2024310"/>
    <lineage>
        <taxon>Viruses</taxon>
        <taxon>Duplodnaviria</taxon>
        <taxon>Heunggongvirae</taxon>
        <taxon>Uroviricota</taxon>
        <taxon>Caudoviricetes</taxon>
        <taxon>Pantevenvirales</taxon>
        <taxon>Straboviridae</taxon>
        <taxon>Tevenvirinae</taxon>
        <taxon>Tequatrovirus</taxon>
        <taxon>Tequatrovirus sf24</taxon>
    </lineage>
</organism>
<dbReference type="Pfam" id="PF03477">
    <property type="entry name" value="ATP-cone"/>
    <property type="match status" value="1"/>
</dbReference>
<evidence type="ECO:0000256" key="12">
    <source>
        <dbReference type="SAM" id="MobiDB-lite"/>
    </source>
</evidence>
<accession>A0A2K9VLX8</accession>
<dbReference type="PRINTS" id="PR01183">
    <property type="entry name" value="RIBORDTASEM1"/>
</dbReference>
<dbReference type="InterPro" id="IPR005144">
    <property type="entry name" value="ATP-cone_dom"/>
</dbReference>
<evidence type="ECO:0000256" key="5">
    <source>
        <dbReference type="ARBA" id="ARBA00022840"/>
    </source>
</evidence>
<comment type="function">
    <text evidence="11">Provides the precursors necessary for DNA synthesis. Catalyzes the biosynthesis of deoxyribonucleotides from the corresponding ribonucleotides.</text>
</comment>
<dbReference type="InterPro" id="IPR013346">
    <property type="entry name" value="NrdE_NrdA_C"/>
</dbReference>
<keyword evidence="8" id="KW-1015">Disulfide bond</keyword>
<dbReference type="EMBL" id="MF327009">
    <property type="protein sequence ID" value="AUV63363.1"/>
    <property type="molecule type" value="Genomic_DNA"/>
</dbReference>
<dbReference type="PANTHER" id="PTHR11573:SF6">
    <property type="entry name" value="RIBONUCLEOSIDE-DIPHOSPHATE REDUCTASE LARGE SUBUNIT"/>
    <property type="match status" value="1"/>
</dbReference>
<name>A0A2K9VLX8_9CAUD</name>
<dbReference type="SUPFAM" id="SSF48168">
    <property type="entry name" value="R1 subunit of ribonucleotide reductase, N-terminal domain"/>
    <property type="match status" value="1"/>
</dbReference>
<keyword evidence="5 10" id="KW-0067">ATP-binding</keyword>
<dbReference type="InterPro" id="IPR013509">
    <property type="entry name" value="RNR_lsu_N"/>
</dbReference>